<dbReference type="Pfam" id="PF00001">
    <property type="entry name" value="7tm_1"/>
    <property type="match status" value="1"/>
</dbReference>
<evidence type="ECO:0000256" key="2">
    <source>
        <dbReference type="ARBA" id="ARBA00010663"/>
    </source>
</evidence>
<feature type="transmembrane region" description="Helical" evidence="12">
    <location>
        <begin position="636"/>
        <end position="660"/>
    </location>
</feature>
<keyword evidence="3" id="KW-1003">Cell membrane</keyword>
<feature type="region of interest" description="Disordered" evidence="11">
    <location>
        <begin position="428"/>
        <end position="464"/>
    </location>
</feature>
<feature type="region of interest" description="Disordered" evidence="11">
    <location>
        <begin position="592"/>
        <end position="628"/>
    </location>
</feature>
<keyword evidence="14" id="KW-1185">Reference proteome</keyword>
<organism evidence="14 15">
    <name type="scientific">Bombus terrestris</name>
    <name type="common">Buff-tailed bumblebee</name>
    <name type="synonym">Apis terrestris</name>
    <dbReference type="NCBI Taxonomy" id="30195"/>
    <lineage>
        <taxon>Eukaryota</taxon>
        <taxon>Metazoa</taxon>
        <taxon>Ecdysozoa</taxon>
        <taxon>Arthropoda</taxon>
        <taxon>Hexapoda</taxon>
        <taxon>Insecta</taxon>
        <taxon>Pterygota</taxon>
        <taxon>Neoptera</taxon>
        <taxon>Endopterygota</taxon>
        <taxon>Hymenoptera</taxon>
        <taxon>Apocrita</taxon>
        <taxon>Aculeata</taxon>
        <taxon>Apoidea</taxon>
        <taxon>Anthophila</taxon>
        <taxon>Apidae</taxon>
        <taxon>Bombus</taxon>
        <taxon>Bombus</taxon>
    </lineage>
</organism>
<dbReference type="SMART" id="SM01381">
    <property type="entry name" value="7TM_GPCR_Srsx"/>
    <property type="match status" value="1"/>
</dbReference>
<dbReference type="GO" id="GO:0005886">
    <property type="term" value="C:plasma membrane"/>
    <property type="evidence" value="ECO:0007669"/>
    <property type="project" value="UniProtKB-SubCell"/>
</dbReference>
<proteinExistence type="inferred from homology"/>
<dbReference type="Proteomes" id="UP000835206">
    <property type="component" value="Chromosome 15"/>
</dbReference>
<feature type="transmembrane region" description="Helical" evidence="12">
    <location>
        <begin position="309"/>
        <end position="329"/>
    </location>
</feature>
<evidence type="ECO:0000256" key="11">
    <source>
        <dbReference type="SAM" id="MobiDB-lite"/>
    </source>
</evidence>
<accession>A0A9B0F640</accession>
<feature type="compositionally biased region" description="Polar residues" evidence="11">
    <location>
        <begin position="92"/>
        <end position="101"/>
    </location>
</feature>
<protein>
    <submittedName>
        <fullName evidence="15">Alpha-2B adrenergic receptor</fullName>
    </submittedName>
</protein>
<evidence type="ECO:0000256" key="4">
    <source>
        <dbReference type="ARBA" id="ARBA00022692"/>
    </source>
</evidence>
<evidence type="ECO:0000256" key="7">
    <source>
        <dbReference type="ARBA" id="ARBA00023136"/>
    </source>
</evidence>
<dbReference type="Gene3D" id="1.20.1070.10">
    <property type="entry name" value="Rhodopsin 7-helix transmembrane proteins"/>
    <property type="match status" value="2"/>
</dbReference>
<keyword evidence="5 12" id="KW-1133">Transmembrane helix</keyword>
<evidence type="ECO:0000259" key="13">
    <source>
        <dbReference type="PROSITE" id="PS50262"/>
    </source>
</evidence>
<feature type="compositionally biased region" description="Polar residues" evidence="11">
    <location>
        <begin position="444"/>
        <end position="456"/>
    </location>
</feature>
<feature type="region of interest" description="Disordered" evidence="11">
    <location>
        <begin position="65"/>
        <end position="101"/>
    </location>
</feature>
<evidence type="ECO:0000256" key="12">
    <source>
        <dbReference type="SAM" id="Phobius"/>
    </source>
</evidence>
<feature type="transmembrane region" description="Helical" evidence="12">
    <location>
        <begin position="233"/>
        <end position="258"/>
    </location>
</feature>
<evidence type="ECO:0000256" key="9">
    <source>
        <dbReference type="ARBA" id="ARBA00023224"/>
    </source>
</evidence>
<dbReference type="CDD" id="cd15059">
    <property type="entry name" value="7tmA_alpha2_AR"/>
    <property type="match status" value="1"/>
</dbReference>
<evidence type="ECO:0000256" key="5">
    <source>
        <dbReference type="ARBA" id="ARBA00022989"/>
    </source>
</evidence>
<dbReference type="PRINTS" id="PR00237">
    <property type="entry name" value="GPCRRHODOPSN"/>
</dbReference>
<dbReference type="OrthoDB" id="5975661at2759"/>
<feature type="transmembrane region" description="Helical" evidence="12">
    <location>
        <begin position="392"/>
        <end position="419"/>
    </location>
</feature>
<feature type="compositionally biased region" description="Basic and acidic residues" evidence="11">
    <location>
        <begin position="596"/>
        <end position="625"/>
    </location>
</feature>
<feature type="transmembrane region" description="Helical" evidence="12">
    <location>
        <begin position="350"/>
        <end position="372"/>
    </location>
</feature>
<dbReference type="KEGG" id="bter:100647201"/>
<dbReference type="GeneID" id="100647201"/>
<reference evidence="15" key="1">
    <citation type="submission" date="2025-08" db="UniProtKB">
        <authorList>
            <consortium name="RefSeq"/>
        </authorList>
    </citation>
    <scope>IDENTIFICATION</scope>
</reference>
<evidence type="ECO:0000256" key="3">
    <source>
        <dbReference type="ARBA" id="ARBA00022475"/>
    </source>
</evidence>
<comment type="subcellular location">
    <subcellularLocation>
        <location evidence="1">Cell membrane</location>
        <topology evidence="1">Multi-pass membrane protein</topology>
    </subcellularLocation>
</comment>
<dbReference type="FunFam" id="1.20.1070.10:FF:000303">
    <property type="entry name" value="Blast:Alpha-2C adrenergic receptor"/>
    <property type="match status" value="1"/>
</dbReference>
<sequence length="709" mass="77789">MPLLGSIMTIDAAGSPTTASTSVFDENMTWSRPTGGTTSSTNEAHSIDSAILTEEQQLHGLIAAATTTDDDRGTTRIPDQVDQGPDVEQRSSDTSNDTATEANVRQVAPIERTGDCACARFRAGDIVSGTRLPFLVTEQLGEVEVANISEESTVAFDSTTGLGVTTDQDDVEGLRELELLFGLGGIMEDIGGSFNDSFNESLLFPCNGSLCNETSYIVFGESLYPSGYTLPHIILASILATLLMIVIVVGNMLVIIAIATEKALKNIQNWFIASLAVADFFLGLVIMPFSLANEIMGYWIFGYWWCDIYSAMDVLLCTASIMNLCLISLDRFWSITQAVDYLKKRTPARAALMIALVWLLSALVCIPPLLGWKRPTPAEEYPKCKLSEDIGYVLYSALGSFYIPSCIMVFVYIRIYFAAKARARRGIRKQPRPRAVMPPESPDVRQTSFTQSTPATESKKQPGSAMENVATIENQPVQIPIVTCDFASDVSTSEADPGGGNSIPMEEKDTLKVTIPVPVQKSNLKATLSVNGDGQSSVPSRCRAPSVGIDVDMVSEFDPSSSDSGVVSRCAVVKPLKLRLCQPIFGRRNLGKLRREHGDGGRTSGKDDSGVESKSSKPRDPEREKRRLARKKEKRATLILGFIMGSFIACWLPFFVLYIAKPLFPRVEIPTQAFVIAFWLGYMNSALNPFIYTVFNKDFRRAFRRILFK</sequence>
<dbReference type="PROSITE" id="PS00237">
    <property type="entry name" value="G_PROTEIN_RECEP_F1_1"/>
    <property type="match status" value="1"/>
</dbReference>
<feature type="transmembrane region" description="Helical" evidence="12">
    <location>
        <begin position="672"/>
        <end position="695"/>
    </location>
</feature>
<comment type="similarity">
    <text evidence="2 10">Belongs to the G-protein coupled receptor 1 family.</text>
</comment>
<dbReference type="InterPro" id="IPR000276">
    <property type="entry name" value="GPCR_Rhodpsn"/>
</dbReference>
<feature type="transmembrane region" description="Helical" evidence="12">
    <location>
        <begin position="270"/>
        <end position="289"/>
    </location>
</feature>
<dbReference type="PROSITE" id="PS50262">
    <property type="entry name" value="G_PROTEIN_RECEP_F1_2"/>
    <property type="match status" value="1"/>
</dbReference>
<keyword evidence="4 10" id="KW-0812">Transmembrane</keyword>
<evidence type="ECO:0000256" key="1">
    <source>
        <dbReference type="ARBA" id="ARBA00004651"/>
    </source>
</evidence>
<dbReference type="AlphaFoldDB" id="A0A9B0F640"/>
<feature type="compositionally biased region" description="Polar residues" evidence="11">
    <location>
        <begin position="15"/>
        <end position="44"/>
    </location>
</feature>
<name>A0A9B0F640_BOMTE</name>
<dbReference type="PANTHER" id="PTHR24248">
    <property type="entry name" value="ADRENERGIC RECEPTOR-RELATED G-PROTEIN COUPLED RECEPTOR"/>
    <property type="match status" value="1"/>
</dbReference>
<feature type="domain" description="G-protein coupled receptors family 1 profile" evidence="13">
    <location>
        <begin position="250"/>
        <end position="692"/>
    </location>
</feature>
<dbReference type="PANTHER" id="PTHR24248:SF189">
    <property type="entry name" value="ALPHA2-ADRENERGIC-LIKE OCTOPAMINE RECEPTOR, ISOFORM B"/>
    <property type="match status" value="1"/>
</dbReference>
<keyword evidence="9 10" id="KW-0807">Transducer</keyword>
<evidence type="ECO:0000313" key="14">
    <source>
        <dbReference type="Proteomes" id="UP000835206"/>
    </source>
</evidence>
<dbReference type="RefSeq" id="XP_003401590.1">
    <property type="nucleotide sequence ID" value="XM_003401542.4"/>
</dbReference>
<evidence type="ECO:0000313" key="15">
    <source>
        <dbReference type="RefSeq" id="XP_003401590.1"/>
    </source>
</evidence>
<evidence type="ECO:0000256" key="6">
    <source>
        <dbReference type="ARBA" id="ARBA00023040"/>
    </source>
</evidence>
<keyword evidence="6 10" id="KW-0297">G-protein coupled receptor</keyword>
<evidence type="ECO:0000256" key="8">
    <source>
        <dbReference type="ARBA" id="ARBA00023170"/>
    </source>
</evidence>
<dbReference type="CTD" id="42258"/>
<feature type="region of interest" description="Disordered" evidence="11">
    <location>
        <begin position="1"/>
        <end position="44"/>
    </location>
</feature>
<gene>
    <name evidence="15" type="primary">LOC100647201</name>
</gene>
<keyword evidence="8 10" id="KW-0675">Receptor</keyword>
<dbReference type="SUPFAM" id="SSF81321">
    <property type="entry name" value="Family A G protein-coupled receptor-like"/>
    <property type="match status" value="1"/>
</dbReference>
<keyword evidence="7 12" id="KW-0472">Membrane</keyword>
<dbReference type="InterPro" id="IPR017452">
    <property type="entry name" value="GPCR_Rhodpsn_7TM"/>
</dbReference>
<evidence type="ECO:0000256" key="10">
    <source>
        <dbReference type="RuleBase" id="RU000688"/>
    </source>
</evidence>
<dbReference type="GO" id="GO:0004930">
    <property type="term" value="F:G protein-coupled receptor activity"/>
    <property type="evidence" value="ECO:0007669"/>
    <property type="project" value="UniProtKB-KW"/>
</dbReference>